<evidence type="ECO:0008006" key="4">
    <source>
        <dbReference type="Google" id="ProtNLM"/>
    </source>
</evidence>
<evidence type="ECO:0000313" key="3">
    <source>
        <dbReference type="Proteomes" id="UP001205185"/>
    </source>
</evidence>
<evidence type="ECO:0000256" key="1">
    <source>
        <dbReference type="SAM" id="SignalP"/>
    </source>
</evidence>
<dbReference type="Proteomes" id="UP001205185">
    <property type="component" value="Unassembled WGS sequence"/>
</dbReference>
<gene>
    <name evidence="2" type="ORF">LV75_000379</name>
</gene>
<reference evidence="2 3" key="1">
    <citation type="submission" date="2022-06" db="EMBL/GenBank/DDBJ databases">
        <title>Genomic Encyclopedia of Archaeal and Bacterial Type Strains, Phase II (KMG-II): from individual species to whole genera.</title>
        <authorList>
            <person name="Goeker M."/>
        </authorList>
    </citation>
    <scope>NUCLEOTIDE SEQUENCE [LARGE SCALE GENOMIC DNA]</scope>
    <source>
        <strain evidence="2 3">DSM 44255</strain>
    </source>
</reference>
<protein>
    <recommendedName>
        <fullName evidence="4">Subtilisin inhibitor-like</fullName>
    </recommendedName>
</protein>
<organism evidence="2 3">
    <name type="scientific">Actinokineospora diospyrosa</name>
    <dbReference type="NCBI Taxonomy" id="103728"/>
    <lineage>
        <taxon>Bacteria</taxon>
        <taxon>Bacillati</taxon>
        <taxon>Actinomycetota</taxon>
        <taxon>Actinomycetes</taxon>
        <taxon>Pseudonocardiales</taxon>
        <taxon>Pseudonocardiaceae</taxon>
        <taxon>Actinokineospora</taxon>
    </lineage>
</organism>
<sequence length="134" mass="13634">MSAGTRMSTTSRIALAAVAGAAAALVLGTPATATPTPTVYIATFPTLSQCTDAGNRAVAGGVFVDYDCRNGVAGYDLLGEPKTTGTYTDVYIATFGTNTACDNAGDNGDTPSPIAWVSHTCRSGFTGWDLLVSK</sequence>
<feature type="chain" id="PRO_5045326673" description="Subtilisin inhibitor-like" evidence="1">
    <location>
        <begin position="34"/>
        <end position="134"/>
    </location>
</feature>
<proteinExistence type="predicted"/>
<evidence type="ECO:0000313" key="2">
    <source>
        <dbReference type="EMBL" id="MCP2267897.1"/>
    </source>
</evidence>
<comment type="caution">
    <text evidence="2">The sequence shown here is derived from an EMBL/GenBank/DDBJ whole genome shotgun (WGS) entry which is preliminary data.</text>
</comment>
<name>A0ABT1I5J1_9PSEU</name>
<dbReference type="EMBL" id="JAMTCO010000001">
    <property type="protein sequence ID" value="MCP2267897.1"/>
    <property type="molecule type" value="Genomic_DNA"/>
</dbReference>
<keyword evidence="1" id="KW-0732">Signal</keyword>
<keyword evidence="3" id="KW-1185">Reference proteome</keyword>
<accession>A0ABT1I5J1</accession>
<feature type="signal peptide" evidence="1">
    <location>
        <begin position="1"/>
        <end position="33"/>
    </location>
</feature>